<reference evidence="1" key="2">
    <citation type="journal article" date="2022" name="New Phytol.">
        <title>Evolutionary transition to the ectomycorrhizal habit in the genomes of a hyperdiverse lineage of mushroom-forming fungi.</title>
        <authorList>
            <person name="Looney B."/>
            <person name="Miyauchi S."/>
            <person name="Morin E."/>
            <person name="Drula E."/>
            <person name="Courty P.E."/>
            <person name="Kohler A."/>
            <person name="Kuo A."/>
            <person name="LaButti K."/>
            <person name="Pangilinan J."/>
            <person name="Lipzen A."/>
            <person name="Riley R."/>
            <person name="Andreopoulos W."/>
            <person name="He G."/>
            <person name="Johnson J."/>
            <person name="Nolan M."/>
            <person name="Tritt A."/>
            <person name="Barry K.W."/>
            <person name="Grigoriev I.V."/>
            <person name="Nagy L.G."/>
            <person name="Hibbett D."/>
            <person name="Henrissat B."/>
            <person name="Matheny P.B."/>
            <person name="Labbe J."/>
            <person name="Martin F.M."/>
        </authorList>
    </citation>
    <scope>NUCLEOTIDE SEQUENCE</scope>
    <source>
        <strain evidence="1">HHB10654</strain>
    </source>
</reference>
<reference evidence="1" key="1">
    <citation type="submission" date="2021-03" db="EMBL/GenBank/DDBJ databases">
        <authorList>
            <consortium name="DOE Joint Genome Institute"/>
            <person name="Ahrendt S."/>
            <person name="Looney B.P."/>
            <person name="Miyauchi S."/>
            <person name="Morin E."/>
            <person name="Drula E."/>
            <person name="Courty P.E."/>
            <person name="Chicoki N."/>
            <person name="Fauchery L."/>
            <person name="Kohler A."/>
            <person name="Kuo A."/>
            <person name="Labutti K."/>
            <person name="Pangilinan J."/>
            <person name="Lipzen A."/>
            <person name="Riley R."/>
            <person name="Andreopoulos W."/>
            <person name="He G."/>
            <person name="Johnson J."/>
            <person name="Barry K.W."/>
            <person name="Grigoriev I.V."/>
            <person name="Nagy L."/>
            <person name="Hibbett D."/>
            <person name="Henrissat B."/>
            <person name="Matheny P.B."/>
            <person name="Labbe J."/>
            <person name="Martin F."/>
        </authorList>
    </citation>
    <scope>NUCLEOTIDE SEQUENCE</scope>
    <source>
        <strain evidence="1">HHB10654</strain>
    </source>
</reference>
<comment type="caution">
    <text evidence="1">The sequence shown here is derived from an EMBL/GenBank/DDBJ whole genome shotgun (WGS) entry which is preliminary data.</text>
</comment>
<keyword evidence="2" id="KW-1185">Reference proteome</keyword>
<gene>
    <name evidence="1" type="ORF">BV25DRAFT_1914236</name>
</gene>
<organism evidence="1 2">
    <name type="scientific">Artomyces pyxidatus</name>
    <dbReference type="NCBI Taxonomy" id="48021"/>
    <lineage>
        <taxon>Eukaryota</taxon>
        <taxon>Fungi</taxon>
        <taxon>Dikarya</taxon>
        <taxon>Basidiomycota</taxon>
        <taxon>Agaricomycotina</taxon>
        <taxon>Agaricomycetes</taxon>
        <taxon>Russulales</taxon>
        <taxon>Auriscalpiaceae</taxon>
        <taxon>Artomyces</taxon>
    </lineage>
</organism>
<proteinExistence type="predicted"/>
<dbReference type="EMBL" id="MU277198">
    <property type="protein sequence ID" value="KAI0064522.1"/>
    <property type="molecule type" value="Genomic_DNA"/>
</dbReference>
<dbReference type="Proteomes" id="UP000814140">
    <property type="component" value="Unassembled WGS sequence"/>
</dbReference>
<name>A0ACB8T7R1_9AGAM</name>
<protein>
    <submittedName>
        <fullName evidence="1">Uncharacterized protein</fullName>
    </submittedName>
</protein>
<accession>A0ACB8T7R1</accession>
<sequence>MSPSNALQARIKAFEALGNGTAKDLPDDVAQLADSPNPLDVDSPPPSHIIPPIIPQRISPALPHKTSLLDLKDWVIDDGPARTPRAPLIKTSSPPKAPPLPPRKASAGFAPTSPHMLMPPDPEHTYPPALAPSRRAAHAPASSISSFHSVSLSSDGGHPADEDAESLDESFENVSTPSVLIPPVALPPRPKPKPPAPAPKPSGIARFGESGAANGRAAEPPKLPQRPVAKARSSGSSQSSLLTSPVLTPTPSGSSSSLSLPLSLSSPSTPVTTYTPRRPAPRPPPPGTRSPASSITKPRAPSLPSTSASHARHPPPLTTPHPAARARYDALFTANVRARLPADTLRVPKKRANAGWRGLSVDLDLEEKEATLEKEKPAAEVPADARVDGQVVKCIWLKSRLEPETLRSIWAECDPGGLGSLDREAFARGMWRIDEELRRAQMFGLVRPSSKKVKRAASRPILR</sequence>
<evidence type="ECO:0000313" key="2">
    <source>
        <dbReference type="Proteomes" id="UP000814140"/>
    </source>
</evidence>
<evidence type="ECO:0000313" key="1">
    <source>
        <dbReference type="EMBL" id="KAI0064522.1"/>
    </source>
</evidence>